<dbReference type="EMBL" id="JACJIO010000021">
    <property type="protein sequence ID" value="MBA9082054.1"/>
    <property type="molecule type" value="Genomic_DNA"/>
</dbReference>
<protein>
    <recommendedName>
        <fullName evidence="3">Integrase catalytic domain-containing protein</fullName>
    </recommendedName>
</protein>
<organism evidence="1 2">
    <name type="scientific">Micrococcus aloeverae</name>
    <dbReference type="NCBI Taxonomy" id="1391911"/>
    <lineage>
        <taxon>Bacteria</taxon>
        <taxon>Bacillati</taxon>
        <taxon>Actinomycetota</taxon>
        <taxon>Actinomycetes</taxon>
        <taxon>Micrococcales</taxon>
        <taxon>Micrococcaceae</taxon>
        <taxon>Micrococcus</taxon>
    </lineage>
</organism>
<dbReference type="Proteomes" id="UP000582085">
    <property type="component" value="Unassembled WGS sequence"/>
</dbReference>
<evidence type="ECO:0000313" key="1">
    <source>
        <dbReference type="EMBL" id="MBA9082054.1"/>
    </source>
</evidence>
<reference evidence="1 2" key="1">
    <citation type="submission" date="2020-08" db="EMBL/GenBank/DDBJ databases">
        <title>The Agave Microbiome: Exploring the role of microbial communities in plant adaptations to desert environments.</title>
        <authorList>
            <person name="Partida-Martinez L.P."/>
        </authorList>
    </citation>
    <scope>NUCLEOTIDE SEQUENCE [LARGE SCALE GENOMIC DNA]</scope>
    <source>
        <strain evidence="1 2">RAT4</strain>
    </source>
</reference>
<sequence>MTVVTDNGGPFRSFRFEKFIFDHPELHHVRTRLKTPG</sequence>
<evidence type="ECO:0008006" key="3">
    <source>
        <dbReference type="Google" id="ProtNLM"/>
    </source>
</evidence>
<name>A0ABR6E0G8_9MICC</name>
<proteinExistence type="predicted"/>
<gene>
    <name evidence="1" type="ORF">FHR79_002190</name>
</gene>
<comment type="caution">
    <text evidence="1">The sequence shown here is derived from an EMBL/GenBank/DDBJ whole genome shotgun (WGS) entry which is preliminary data.</text>
</comment>
<evidence type="ECO:0000313" key="2">
    <source>
        <dbReference type="Proteomes" id="UP000582085"/>
    </source>
</evidence>
<accession>A0ABR6E0G8</accession>
<keyword evidence="2" id="KW-1185">Reference proteome</keyword>